<dbReference type="Pfam" id="PF12793">
    <property type="entry name" value="SgrR_N"/>
    <property type="match status" value="1"/>
</dbReference>
<organism evidence="4 5">
    <name type="scientific">Rossellomorea vietnamensis</name>
    <dbReference type="NCBI Taxonomy" id="218284"/>
    <lineage>
        <taxon>Bacteria</taxon>
        <taxon>Bacillati</taxon>
        <taxon>Bacillota</taxon>
        <taxon>Bacilli</taxon>
        <taxon>Bacillales</taxon>
        <taxon>Bacillaceae</taxon>
        <taxon>Rossellomorea</taxon>
    </lineage>
</organism>
<dbReference type="Gene3D" id="3.40.190.10">
    <property type="entry name" value="Periplasmic binding protein-like II"/>
    <property type="match status" value="1"/>
</dbReference>
<evidence type="ECO:0000313" key="4">
    <source>
        <dbReference type="EMBL" id="TYS14538.1"/>
    </source>
</evidence>
<proteinExistence type="predicted"/>
<dbReference type="Gene3D" id="3.90.76.10">
    <property type="entry name" value="Dipeptide-binding Protein, Domain 1"/>
    <property type="match status" value="1"/>
</dbReference>
<dbReference type="EMBL" id="VTEI01000013">
    <property type="protein sequence ID" value="TYS14538.1"/>
    <property type="molecule type" value="Genomic_DNA"/>
</dbReference>
<dbReference type="GO" id="GO:0003677">
    <property type="term" value="F:DNA binding"/>
    <property type="evidence" value="ECO:0007669"/>
    <property type="project" value="UniProtKB-KW"/>
</dbReference>
<dbReference type="InterPro" id="IPR000914">
    <property type="entry name" value="SBP_5_dom"/>
</dbReference>
<dbReference type="OrthoDB" id="5894719at2"/>
<evidence type="ECO:0000259" key="3">
    <source>
        <dbReference type="Pfam" id="PF12793"/>
    </source>
</evidence>
<reference evidence="4 5" key="1">
    <citation type="submission" date="2019-08" db="EMBL/GenBank/DDBJ databases">
        <title>Bacillus genomes from the desert of Cuatro Cienegas, Coahuila.</title>
        <authorList>
            <person name="Olmedo-Alvarez G."/>
        </authorList>
    </citation>
    <scope>NUCLEOTIDE SEQUENCE [LARGE SCALE GENOMIC DNA]</scope>
    <source>
        <strain evidence="4 5">CH34_1T</strain>
    </source>
</reference>
<protein>
    <submittedName>
        <fullName evidence="4">SgrR family transcriptional regulator</fullName>
    </submittedName>
</protein>
<feature type="domain" description="Solute-binding protein family 5" evidence="2">
    <location>
        <begin position="186"/>
        <end position="406"/>
    </location>
</feature>
<dbReference type="GO" id="GO:0015833">
    <property type="term" value="P:peptide transport"/>
    <property type="evidence" value="ECO:0007669"/>
    <property type="project" value="TreeGrafter"/>
</dbReference>
<dbReference type="CDD" id="cd08507">
    <property type="entry name" value="PBP2_SgrR_like"/>
    <property type="match status" value="1"/>
</dbReference>
<name>A0A5D4NM19_9BACI</name>
<keyword evidence="1" id="KW-0238">DNA-binding</keyword>
<dbReference type="Gene3D" id="3.10.105.10">
    <property type="entry name" value="Dipeptide-binding Protein, Domain 3"/>
    <property type="match status" value="1"/>
</dbReference>
<gene>
    <name evidence="4" type="ORF">FZC78_18850</name>
</gene>
<dbReference type="GO" id="GO:1904680">
    <property type="term" value="F:peptide transmembrane transporter activity"/>
    <property type="evidence" value="ECO:0007669"/>
    <property type="project" value="TreeGrafter"/>
</dbReference>
<comment type="caution">
    <text evidence="4">The sequence shown here is derived from an EMBL/GenBank/DDBJ whole genome shotgun (WGS) entry which is preliminary data.</text>
</comment>
<evidence type="ECO:0000313" key="5">
    <source>
        <dbReference type="Proteomes" id="UP000322267"/>
    </source>
</evidence>
<evidence type="ECO:0000259" key="2">
    <source>
        <dbReference type="Pfam" id="PF00496"/>
    </source>
</evidence>
<dbReference type="InterPro" id="IPR025370">
    <property type="entry name" value="SgrR_HTH_N"/>
</dbReference>
<sequence>MYILHLLGKDFIMITLEHYVSLYLSLDKRIHRKLEVSLHGISEVLFCTTRNCKLTIQKWERESWVKWSPGRGRGNKSTLTFLKNPVNLLMDESRRLVKKGKLQAAQNLISEYSKEFPGLEEDFADWIETLFGYRAESENRDVLRLKYGKQPFSPLDPTLATLRSECHILKHVCDTLIFYNEESNHFEPRLAFHWEHNEAGDQWIFYIRKGIKFHDGSRLTSRDIQHTFERFMLSEGNPYRWMLQDLEEAVILGEHSIKLLLKKPNHLLLHLLSDEHLSIVRKSDSKDIYLDKLVGTGPFRLVRNDGSMLIMDANESYFRERPFLDSVEFWNVSEDREDRTPVKTEMEFGYYRNKEKKDDNRKRVNRIEKNVQFLSLNGRKEGPLKDPMLRRAIQAIADPSLLVAELGEFRQQSAAFFLRDEENSREVDITDLLLRSSYNGEELLLYTFQDRDHVEDTTWLKQRCMAYGVSIKTVYLPAEELLRSDTMAEADIIHDSATVTEQEELSFLQLILAENSPIWHHLSDELRERLLAEIDLLKSLESHDERLKRLFIIEEKLLETCQLLPLYKNLSELESEEGIQQALINSQGWIDFYRIWFKRN</sequence>
<dbReference type="Proteomes" id="UP000322267">
    <property type="component" value="Unassembled WGS sequence"/>
</dbReference>
<dbReference type="SUPFAM" id="SSF53850">
    <property type="entry name" value="Periplasmic binding protein-like II"/>
    <property type="match status" value="1"/>
</dbReference>
<evidence type="ECO:0000256" key="1">
    <source>
        <dbReference type="ARBA" id="ARBA00023125"/>
    </source>
</evidence>
<dbReference type="Pfam" id="PF00496">
    <property type="entry name" value="SBP_bac_5"/>
    <property type="match status" value="1"/>
</dbReference>
<dbReference type="InterPro" id="IPR039424">
    <property type="entry name" value="SBP_5"/>
</dbReference>
<dbReference type="PANTHER" id="PTHR30290:SF72">
    <property type="entry name" value="HTH-TYPE TRANSCRIPTIONAL REGULATOR SGRR"/>
    <property type="match status" value="1"/>
</dbReference>
<dbReference type="AlphaFoldDB" id="A0A5D4NM19"/>
<feature type="domain" description="Transcriptional regulator SgrR N-terminal HTH" evidence="3">
    <location>
        <begin position="19"/>
        <end position="114"/>
    </location>
</feature>
<accession>A0A5D4NM19</accession>
<dbReference type="PANTHER" id="PTHR30290">
    <property type="entry name" value="PERIPLASMIC BINDING COMPONENT OF ABC TRANSPORTER"/>
    <property type="match status" value="1"/>
</dbReference>